<reference evidence="1 2" key="1">
    <citation type="journal article" date="2022" name="DNA Res.">
        <title>Chromosomal-level genome assembly of the orchid tree Bauhinia variegata (Leguminosae; Cercidoideae) supports the allotetraploid origin hypothesis of Bauhinia.</title>
        <authorList>
            <person name="Zhong Y."/>
            <person name="Chen Y."/>
            <person name="Zheng D."/>
            <person name="Pang J."/>
            <person name="Liu Y."/>
            <person name="Luo S."/>
            <person name="Meng S."/>
            <person name="Qian L."/>
            <person name="Wei D."/>
            <person name="Dai S."/>
            <person name="Zhou R."/>
        </authorList>
    </citation>
    <scope>NUCLEOTIDE SEQUENCE [LARGE SCALE GENOMIC DNA]</scope>
    <source>
        <strain evidence="1">BV-YZ2020</strain>
    </source>
</reference>
<proteinExistence type="predicted"/>
<keyword evidence="2" id="KW-1185">Reference proteome</keyword>
<name>A0ACB9KGU7_BAUVA</name>
<comment type="caution">
    <text evidence="1">The sequence shown here is derived from an EMBL/GenBank/DDBJ whole genome shotgun (WGS) entry which is preliminary data.</text>
</comment>
<accession>A0ACB9KGU7</accession>
<evidence type="ECO:0000313" key="1">
    <source>
        <dbReference type="EMBL" id="KAI4296418.1"/>
    </source>
</evidence>
<gene>
    <name evidence="1" type="ORF">L6164_036377</name>
</gene>
<protein>
    <submittedName>
        <fullName evidence="1">Uncharacterized protein</fullName>
    </submittedName>
</protein>
<evidence type="ECO:0000313" key="2">
    <source>
        <dbReference type="Proteomes" id="UP000828941"/>
    </source>
</evidence>
<dbReference type="Proteomes" id="UP000828941">
    <property type="component" value="Chromosome 14"/>
</dbReference>
<dbReference type="EMBL" id="CM039439">
    <property type="protein sequence ID" value="KAI4296418.1"/>
    <property type="molecule type" value="Genomic_DNA"/>
</dbReference>
<organism evidence="1 2">
    <name type="scientific">Bauhinia variegata</name>
    <name type="common">Purple orchid tree</name>
    <name type="synonym">Phanera variegata</name>
    <dbReference type="NCBI Taxonomy" id="167791"/>
    <lineage>
        <taxon>Eukaryota</taxon>
        <taxon>Viridiplantae</taxon>
        <taxon>Streptophyta</taxon>
        <taxon>Embryophyta</taxon>
        <taxon>Tracheophyta</taxon>
        <taxon>Spermatophyta</taxon>
        <taxon>Magnoliopsida</taxon>
        <taxon>eudicotyledons</taxon>
        <taxon>Gunneridae</taxon>
        <taxon>Pentapetalae</taxon>
        <taxon>rosids</taxon>
        <taxon>fabids</taxon>
        <taxon>Fabales</taxon>
        <taxon>Fabaceae</taxon>
        <taxon>Cercidoideae</taxon>
        <taxon>Cercideae</taxon>
        <taxon>Bauhiniinae</taxon>
        <taxon>Bauhinia</taxon>
    </lineage>
</organism>
<sequence length="353" mass="39513">MVKKDTSWPRPQHVAWQLPNLNGTSTLLEPRSQGFPAYQNTSTCNFPAHSASPGLTVPAFPSARTEQTDEALGFLQYPNSELCVKEIYAGNAMQNSNPASLQKKFLIFDHSGNKTRMFYSPVLPRFQSPFDATPNFTQGYDINEERVAINRGQNIPTKYLLPEESDENRTGNEESDMHEDTEEINALLYSDDDGDDGDSDDYIDDDEVTSTARSPLANKRTHEMLERPKYIDEEVASSDQPNKRQKLVDRGYKRAVSVDSASSIRRNETFECTSDAESKYSSGQTYSAGKSQEGNPVVGDIQLKKDKIRELLRVLENIIPGAKGKQPLLVIDGTIDYLKILMSQIGTVGVRYH</sequence>